<dbReference type="AlphaFoldDB" id="A0A382FW23"/>
<protein>
    <recommendedName>
        <fullName evidence="9">TRAM domain-containing protein</fullName>
    </recommendedName>
</protein>
<accession>A0A382FW23</accession>
<keyword evidence="4" id="KW-0808">Transferase</keyword>
<keyword evidence="1" id="KW-0004">4Fe-4S</keyword>
<keyword evidence="7" id="KW-0408">Iron</keyword>
<dbReference type="GO" id="GO:0051539">
    <property type="term" value="F:4 iron, 4 sulfur cluster binding"/>
    <property type="evidence" value="ECO:0007669"/>
    <property type="project" value="UniProtKB-KW"/>
</dbReference>
<evidence type="ECO:0008006" key="9">
    <source>
        <dbReference type="Google" id="ProtNLM"/>
    </source>
</evidence>
<dbReference type="Gene3D" id="2.40.50.1070">
    <property type="match status" value="1"/>
</dbReference>
<dbReference type="Gene3D" id="3.40.50.150">
    <property type="entry name" value="Vaccinia Virus protein VP39"/>
    <property type="match status" value="1"/>
</dbReference>
<keyword evidence="6" id="KW-0479">Metal-binding</keyword>
<dbReference type="GO" id="GO:0070041">
    <property type="term" value="F:rRNA (uridine-C5-)-methyltransferase activity"/>
    <property type="evidence" value="ECO:0007669"/>
    <property type="project" value="TreeGrafter"/>
</dbReference>
<reference evidence="8" key="1">
    <citation type="submission" date="2018-05" db="EMBL/GenBank/DDBJ databases">
        <authorList>
            <person name="Lanie J.A."/>
            <person name="Ng W.-L."/>
            <person name="Kazmierczak K.M."/>
            <person name="Andrzejewski T.M."/>
            <person name="Davidsen T.M."/>
            <person name="Wayne K.J."/>
            <person name="Tettelin H."/>
            <person name="Glass J.I."/>
            <person name="Rusch D."/>
            <person name="Podicherti R."/>
            <person name="Tsui H.-C.T."/>
            <person name="Winkler M.E."/>
        </authorList>
    </citation>
    <scope>NUCLEOTIDE SEQUENCE</scope>
</reference>
<evidence type="ECO:0000256" key="3">
    <source>
        <dbReference type="ARBA" id="ARBA00022603"/>
    </source>
</evidence>
<dbReference type="EMBL" id="UINC01052012">
    <property type="protein sequence ID" value="SVB66829.1"/>
    <property type="molecule type" value="Genomic_DNA"/>
</dbReference>
<name>A0A382FW23_9ZZZZ</name>
<keyword evidence="3" id="KW-0489">Methyltransferase</keyword>
<dbReference type="InterPro" id="IPR030391">
    <property type="entry name" value="MeTrfase_TrmA_CS"/>
</dbReference>
<keyword evidence="1" id="KW-0411">Iron-sulfur</keyword>
<dbReference type="Pfam" id="PF05958">
    <property type="entry name" value="tRNA_U5-meth_tr"/>
    <property type="match status" value="1"/>
</dbReference>
<dbReference type="PROSITE" id="PS01230">
    <property type="entry name" value="TRMA_1"/>
    <property type="match status" value="1"/>
</dbReference>
<dbReference type="InterPro" id="IPR010280">
    <property type="entry name" value="U5_MeTrfase_fam"/>
</dbReference>
<evidence type="ECO:0000256" key="6">
    <source>
        <dbReference type="ARBA" id="ARBA00022723"/>
    </source>
</evidence>
<dbReference type="GO" id="GO:0046872">
    <property type="term" value="F:metal ion binding"/>
    <property type="evidence" value="ECO:0007669"/>
    <property type="project" value="UniProtKB-KW"/>
</dbReference>
<dbReference type="CDD" id="cd02440">
    <property type="entry name" value="AdoMet_MTases"/>
    <property type="match status" value="1"/>
</dbReference>
<evidence type="ECO:0000256" key="1">
    <source>
        <dbReference type="ARBA" id="ARBA00022485"/>
    </source>
</evidence>
<sequence>MDRFEGYVESLTHDGRGVTKPDGKVWFIDSAIPGETVTFVKTGNRKAYGLGRVEQVLVPSPDRVVPACPYFGQCGGCSLQHLEANAQLRFKEQLLVQQMNKIGGVDVGALKSAIKGPHWNYRRKARLGVRLVPKKGGILVGFREKRTSYVTNLDSCMTLDHRIARLLPSLRSLIKSLSIREKVPQIEVAAGDRDIALVLRHLKAFSTRDQEVLVNYGQSNRIQCYLQPGGTDSIWCLTPTEVPMLEYGLENGKIKIQFSPTDFTQVNHRVNQLMVEAAVEELEPGGQDRILDLFCGVGNFSLPLAKRVAEVHGVENVPALVDRGMKNAKLNGISNANFEMRDLYASSLRDWDPGRVDKLLIDPPRSGAFEVATWLVPRLTPQLIVYVSCNPATLARDSRILITRGGYRLRSLRAVDMFPHTTHMEALAVFELSRQG</sequence>
<dbReference type="GO" id="GO:0003723">
    <property type="term" value="F:RNA binding"/>
    <property type="evidence" value="ECO:0007669"/>
    <property type="project" value="InterPro"/>
</dbReference>
<dbReference type="InterPro" id="IPR029063">
    <property type="entry name" value="SAM-dependent_MTases_sf"/>
</dbReference>
<dbReference type="InterPro" id="IPR012340">
    <property type="entry name" value="NA-bd_OB-fold"/>
</dbReference>
<gene>
    <name evidence="8" type="ORF">METZ01_LOCUS219683</name>
</gene>
<dbReference type="SUPFAM" id="SSF53335">
    <property type="entry name" value="S-adenosyl-L-methionine-dependent methyltransferases"/>
    <property type="match status" value="1"/>
</dbReference>
<keyword evidence="5" id="KW-0949">S-adenosyl-L-methionine</keyword>
<dbReference type="InterPro" id="IPR001566">
    <property type="entry name" value="23S_rRNA_MeTrfase_RlmD"/>
</dbReference>
<organism evidence="8">
    <name type="scientific">marine metagenome</name>
    <dbReference type="NCBI Taxonomy" id="408172"/>
    <lineage>
        <taxon>unclassified sequences</taxon>
        <taxon>metagenomes</taxon>
        <taxon>ecological metagenomes</taxon>
    </lineage>
</organism>
<evidence type="ECO:0000256" key="7">
    <source>
        <dbReference type="ARBA" id="ARBA00023004"/>
    </source>
</evidence>
<dbReference type="NCBIfam" id="TIGR00479">
    <property type="entry name" value="rumA"/>
    <property type="match status" value="1"/>
</dbReference>
<dbReference type="PROSITE" id="PS01231">
    <property type="entry name" value="TRMA_2"/>
    <property type="match status" value="1"/>
</dbReference>
<dbReference type="InterPro" id="IPR030390">
    <property type="entry name" value="MeTrfase_TrmA_AS"/>
</dbReference>
<dbReference type="PANTHER" id="PTHR11061">
    <property type="entry name" value="RNA M5U METHYLTRANSFERASE"/>
    <property type="match status" value="1"/>
</dbReference>
<dbReference type="PANTHER" id="PTHR11061:SF49">
    <property type="entry name" value="23S RRNA (URACIL(1939)-C(5))-METHYLTRANSFERASE RLMD"/>
    <property type="match status" value="1"/>
</dbReference>
<dbReference type="NCBIfam" id="NF009639">
    <property type="entry name" value="PRK13168.1"/>
    <property type="match status" value="1"/>
</dbReference>
<dbReference type="PROSITE" id="PS51687">
    <property type="entry name" value="SAM_MT_RNA_M5U"/>
    <property type="match status" value="1"/>
</dbReference>
<evidence type="ECO:0000256" key="4">
    <source>
        <dbReference type="ARBA" id="ARBA00022679"/>
    </source>
</evidence>
<evidence type="ECO:0000256" key="5">
    <source>
        <dbReference type="ARBA" id="ARBA00022691"/>
    </source>
</evidence>
<evidence type="ECO:0000313" key="8">
    <source>
        <dbReference type="EMBL" id="SVB66829.1"/>
    </source>
</evidence>
<evidence type="ECO:0000256" key="2">
    <source>
        <dbReference type="ARBA" id="ARBA00022552"/>
    </source>
</evidence>
<dbReference type="Gene3D" id="2.40.50.140">
    <property type="entry name" value="Nucleic acid-binding proteins"/>
    <property type="match status" value="1"/>
</dbReference>
<dbReference type="GO" id="GO:0070475">
    <property type="term" value="P:rRNA base methylation"/>
    <property type="evidence" value="ECO:0007669"/>
    <property type="project" value="TreeGrafter"/>
</dbReference>
<proteinExistence type="inferred from homology"/>
<keyword evidence="2" id="KW-0698">rRNA processing</keyword>
<dbReference type="HAMAP" id="MF_01010">
    <property type="entry name" value="23SrRNA_methyltr_RlmD"/>
    <property type="match status" value="1"/>
</dbReference>
<dbReference type="SUPFAM" id="SSF50249">
    <property type="entry name" value="Nucleic acid-binding proteins"/>
    <property type="match status" value="1"/>
</dbReference>